<dbReference type="EMBL" id="CVVU01000088">
    <property type="protein sequence ID" value="CRO43504.1"/>
    <property type="molecule type" value="Genomic_DNA"/>
</dbReference>
<dbReference type="AlphaFoldDB" id="A0A9P1VVX4"/>
<dbReference type="Proteomes" id="UP000045039">
    <property type="component" value="Unassembled WGS sequence"/>
</dbReference>
<comment type="caution">
    <text evidence="2">The sequence shown here is derived from an EMBL/GenBank/DDBJ whole genome shotgun (WGS) entry which is preliminary data.</text>
</comment>
<evidence type="ECO:0008006" key="4">
    <source>
        <dbReference type="Google" id="ProtNLM"/>
    </source>
</evidence>
<feature type="compositionally biased region" description="Polar residues" evidence="1">
    <location>
        <begin position="249"/>
        <end position="258"/>
    </location>
</feature>
<evidence type="ECO:0000313" key="3">
    <source>
        <dbReference type="Proteomes" id="UP000045039"/>
    </source>
</evidence>
<protein>
    <recommendedName>
        <fullName evidence="4">Type 1 fimbrial protein</fullName>
    </recommendedName>
</protein>
<feature type="region of interest" description="Disordered" evidence="1">
    <location>
        <begin position="235"/>
        <end position="258"/>
    </location>
</feature>
<name>A0A9P1VVX4_PSEAI</name>
<accession>A0A9P1VVX4</accession>
<gene>
    <name evidence="2" type="ORF">PAERUG_P19_London_7_VIM_2_05_10_01621</name>
</gene>
<evidence type="ECO:0000313" key="2">
    <source>
        <dbReference type="EMBL" id="CRO43504.1"/>
    </source>
</evidence>
<organism evidence="2 3">
    <name type="scientific">Pseudomonas aeruginosa</name>
    <dbReference type="NCBI Taxonomy" id="287"/>
    <lineage>
        <taxon>Bacteria</taxon>
        <taxon>Pseudomonadati</taxon>
        <taxon>Pseudomonadota</taxon>
        <taxon>Gammaproteobacteria</taxon>
        <taxon>Pseudomonadales</taxon>
        <taxon>Pseudomonadaceae</taxon>
        <taxon>Pseudomonas</taxon>
    </lineage>
</organism>
<sequence>MSMRLFPGRVSLRRRPGAQARQALVLGLCCLTGGQAWALNDIALNCSFGNGQGMPWRVVNELTSGTAKGTVLFVRPVSLFLSYKPQASQEAHELVLGGNWSGVGYPGPYGTVASDVKGIGYRISVDAQDGVKRVIPVDNQPHALDKRVTSFSGSTTSDYLQELVLTVDPGELPAGDLKVTSVSGSATLSLWAVDRLKGEASIGSVLAVPADNYPTGVCRKPYSLIGPASIAIGGGRRSRRNARSRWDGKSTSNWVASR</sequence>
<evidence type="ECO:0000256" key="1">
    <source>
        <dbReference type="SAM" id="MobiDB-lite"/>
    </source>
</evidence>
<reference evidence="3" key="1">
    <citation type="submission" date="2015-06" db="EMBL/GenBank/DDBJ databases">
        <authorList>
            <person name="Radhakrishnan Rajesh"/>
            <person name="Underwood Anthony"/>
            <person name="Al-Shahib Ali"/>
        </authorList>
    </citation>
    <scope>NUCLEOTIDE SEQUENCE [LARGE SCALE GENOMIC DNA]</scope>
    <source>
        <strain evidence="3">P19_London_7_VIM_2_05_10</strain>
    </source>
</reference>
<proteinExistence type="predicted"/>